<proteinExistence type="predicted"/>
<dbReference type="Proteomes" id="UP000297966">
    <property type="component" value="Unassembled WGS sequence"/>
</dbReference>
<keyword evidence="2" id="KW-1185">Reference proteome</keyword>
<accession>A0A4Y9LRW5</accession>
<sequence length="192" mass="21258">MITLHIRGSLPQELLNTFLERAPASARQDVMRLVGLTIGANTSSAPSSFRDRARAYWVHRLSAAKASNDRSRFARKVGSIGPWFLWGVDSDWLMEQLLDALAGGYAPNDLYTVIGGLAKLGDDKIDRVVEVIEALATSESYNRYAFMVQPAELRKILSAGKKSGFEQTRSRVERIVNVLAAKGEDSFLDLLE</sequence>
<dbReference type="RefSeq" id="WP_135176843.1">
    <property type="nucleotide sequence ID" value="NZ_SPQT01000018.1"/>
</dbReference>
<dbReference type="OrthoDB" id="8171242at2"/>
<comment type="caution">
    <text evidence="1">The sequence shown here is derived from an EMBL/GenBank/DDBJ whole genome shotgun (WGS) entry which is preliminary data.</text>
</comment>
<name>A0A4Y9LRW5_9BRAD</name>
<evidence type="ECO:0000313" key="2">
    <source>
        <dbReference type="Proteomes" id="UP000297966"/>
    </source>
</evidence>
<dbReference type="AlphaFoldDB" id="A0A4Y9LRW5"/>
<evidence type="ECO:0000313" key="1">
    <source>
        <dbReference type="EMBL" id="TFV44502.1"/>
    </source>
</evidence>
<gene>
    <name evidence="1" type="ORF">E4K65_27880</name>
</gene>
<dbReference type="EMBL" id="SPQT01000018">
    <property type="protein sequence ID" value="TFV44502.1"/>
    <property type="molecule type" value="Genomic_DNA"/>
</dbReference>
<organism evidence="1 2">
    <name type="scientific">Bradyrhizobium niftali</name>
    <dbReference type="NCBI Taxonomy" id="2560055"/>
    <lineage>
        <taxon>Bacteria</taxon>
        <taxon>Pseudomonadati</taxon>
        <taxon>Pseudomonadota</taxon>
        <taxon>Alphaproteobacteria</taxon>
        <taxon>Hyphomicrobiales</taxon>
        <taxon>Nitrobacteraceae</taxon>
        <taxon>Bradyrhizobium</taxon>
    </lineage>
</organism>
<reference evidence="1 2" key="1">
    <citation type="submission" date="2019-03" db="EMBL/GenBank/DDBJ databases">
        <title>Bradyrhizobium diversity isolated from nodules of Chamaecrista fasciculata.</title>
        <authorList>
            <person name="Klepa M.S."/>
            <person name="Urquiaga M.O."/>
            <person name="Hungria M."/>
            <person name="Delamuta J.R."/>
        </authorList>
    </citation>
    <scope>NUCLEOTIDE SEQUENCE [LARGE SCALE GENOMIC DNA]</scope>
    <source>
        <strain evidence="1 2">CNPSo 3448</strain>
    </source>
</reference>
<protein>
    <submittedName>
        <fullName evidence="1">Uncharacterized protein</fullName>
    </submittedName>
</protein>